<dbReference type="EMBL" id="GQ923581">
    <property type="protein sequence ID" value="ADI40454.1"/>
    <property type="molecule type" value="Genomic_DNA"/>
</dbReference>
<name>D7P5M0_HYPDD</name>
<organism evidence="2">
    <name type="scientific">Hyposoter didymator</name>
    <name type="common">Parasitoid wasp</name>
    <name type="synonym">Ichneumon didymator</name>
    <dbReference type="NCBI Taxonomy" id="260305"/>
    <lineage>
        <taxon>Eukaryota</taxon>
        <taxon>Metazoa</taxon>
        <taxon>Ecdysozoa</taxon>
        <taxon>Arthropoda</taxon>
        <taxon>Hexapoda</taxon>
        <taxon>Insecta</taxon>
        <taxon>Pterygota</taxon>
        <taxon>Neoptera</taxon>
        <taxon>Endopterygota</taxon>
        <taxon>Hymenoptera</taxon>
        <taxon>Apocrita</taxon>
        <taxon>Ichneumonoidea</taxon>
        <taxon>Ichneumonidae</taxon>
        <taxon>Campopleginae</taxon>
        <taxon>Dusona group</taxon>
        <taxon>Hyposoter</taxon>
    </lineage>
</organism>
<feature type="compositionally biased region" description="Polar residues" evidence="1">
    <location>
        <begin position="207"/>
        <end position="220"/>
    </location>
</feature>
<accession>D7P5M0</accession>
<proteinExistence type="predicted"/>
<evidence type="ECO:0000313" key="2">
    <source>
        <dbReference type="EMBL" id="ADI40454.1"/>
    </source>
</evidence>
<reference evidence="2" key="1">
    <citation type="journal article" date="2010" name="PLoS Pathog.">
        <title>Analysis of virion structural components reveals vestiges of the ancestral ichnovirus genome.</title>
        <authorList>
            <person name="Volkoff A.-N."/>
            <person name="Jouan V."/>
            <person name="Urbach S."/>
            <person name="Samain S."/>
            <person name="Bergoin M."/>
            <person name="Wincker P."/>
            <person name="Demettre E."/>
            <person name="Cousserans F."/>
            <person name="Provost B."/>
            <person name="Coulibaly F."/>
            <person name="Legeai F."/>
            <person name="Beliveau C."/>
            <person name="Cusson M."/>
            <person name="Gyapay G."/>
            <person name="Drezen J.-M."/>
        </authorList>
    </citation>
    <scope>NUCLEOTIDE SEQUENCE</scope>
</reference>
<protein>
    <submittedName>
        <fullName evidence="2">Uncharacterized protein U2</fullName>
    </submittedName>
</protein>
<feature type="region of interest" description="Disordered" evidence="1">
    <location>
        <begin position="207"/>
        <end position="228"/>
    </location>
</feature>
<dbReference type="AlphaFoldDB" id="D7P5M0"/>
<evidence type="ECO:0000256" key="1">
    <source>
        <dbReference type="SAM" id="MobiDB-lite"/>
    </source>
</evidence>
<gene>
    <name evidence="2" type="primary">U2</name>
</gene>
<sequence length="228" mass="26127">METMDPNADTDGAASSDNNDDHTYEKLIELCHCTTLAIVAFTFQTEIELIVSDTEANSYEFSTFEDFQKFLVFVRELRAIVFHLRQNGDPAVYVSIASITVFRDLLPYSGSSMIQMLLKVHTLVEIIKSQWKLSLSEPPCKGLAHRMIRHMTNSGTLAREAAALRQDLKFVHALLAEFHLSGSNHETVTEIYQTYIDYIEDRMTALGQSSKRQSNNQQHWSQKRQRFE</sequence>